<dbReference type="Pfam" id="PF00877">
    <property type="entry name" value="NLPC_P60"/>
    <property type="match status" value="1"/>
</dbReference>
<dbReference type="EMBL" id="JBEUKS010000005">
    <property type="protein sequence ID" value="MFC1439678.1"/>
    <property type="molecule type" value="Genomic_DNA"/>
</dbReference>
<dbReference type="PANTHER" id="PTHR47359">
    <property type="entry name" value="PEPTIDOGLYCAN DL-ENDOPEPTIDASE CWLO"/>
    <property type="match status" value="1"/>
</dbReference>
<proteinExistence type="inferred from homology"/>
<evidence type="ECO:0000256" key="5">
    <source>
        <dbReference type="SAM" id="MobiDB-lite"/>
    </source>
</evidence>
<dbReference type="InterPro" id="IPR038765">
    <property type="entry name" value="Papain-like_cys_pep_sf"/>
</dbReference>
<protein>
    <submittedName>
        <fullName evidence="8">C40 family peptidase</fullName>
    </submittedName>
</protein>
<dbReference type="PROSITE" id="PS51935">
    <property type="entry name" value="NLPC_P60"/>
    <property type="match status" value="1"/>
</dbReference>
<dbReference type="Proteomes" id="UP001592581">
    <property type="component" value="Unassembled WGS sequence"/>
</dbReference>
<feature type="region of interest" description="Disordered" evidence="5">
    <location>
        <begin position="1"/>
        <end position="20"/>
    </location>
</feature>
<evidence type="ECO:0000256" key="1">
    <source>
        <dbReference type="ARBA" id="ARBA00007074"/>
    </source>
</evidence>
<feature type="domain" description="NlpC/P60" evidence="7">
    <location>
        <begin position="56"/>
        <end position="207"/>
    </location>
</feature>
<keyword evidence="6" id="KW-0732">Signal</keyword>
<dbReference type="RefSeq" id="WP_380565206.1">
    <property type="nucleotide sequence ID" value="NZ_JBEUKS010000005.1"/>
</dbReference>
<comment type="similarity">
    <text evidence="1">Belongs to the peptidase C40 family.</text>
</comment>
<organism evidence="8 9">
    <name type="scientific">Streptacidiphilus jeojiensis</name>
    <dbReference type="NCBI Taxonomy" id="3229225"/>
    <lineage>
        <taxon>Bacteria</taxon>
        <taxon>Bacillati</taxon>
        <taxon>Actinomycetota</taxon>
        <taxon>Actinomycetes</taxon>
        <taxon>Kitasatosporales</taxon>
        <taxon>Streptomycetaceae</taxon>
        <taxon>Streptacidiphilus</taxon>
    </lineage>
</organism>
<dbReference type="SUPFAM" id="SSF54001">
    <property type="entry name" value="Cysteine proteinases"/>
    <property type="match status" value="1"/>
</dbReference>
<feature type="signal peptide" evidence="6">
    <location>
        <begin position="1"/>
        <end position="43"/>
    </location>
</feature>
<keyword evidence="3" id="KW-0378">Hydrolase</keyword>
<feature type="chain" id="PRO_5045769645" evidence="6">
    <location>
        <begin position="44"/>
        <end position="211"/>
    </location>
</feature>
<sequence length="211" mass="21984">MDVTHAPHRRRRHRNGPRHRRGAVTATVLALLLWISAAGAAFACDGPASASTVGERDTGQQVVAAALHELGTPYAWGGGGPQGPSLGFCDGTNGYLQGVCMADHTVGFDCSGLALFAWYQGSGGRIRLPHYSVDQLATDPQVPLDQLIPGDLLFFAHPGGPVHHVGVYIGGGAMVHAEHTGTVVAVLPDVAHDPVWGPQLVAAARPDAMGR</sequence>
<evidence type="ECO:0000256" key="6">
    <source>
        <dbReference type="SAM" id="SignalP"/>
    </source>
</evidence>
<dbReference type="InterPro" id="IPR051794">
    <property type="entry name" value="PG_Endopeptidase_C40"/>
</dbReference>
<accession>A0ABV6XNM3</accession>
<evidence type="ECO:0000256" key="2">
    <source>
        <dbReference type="ARBA" id="ARBA00022670"/>
    </source>
</evidence>
<evidence type="ECO:0000313" key="9">
    <source>
        <dbReference type="Proteomes" id="UP001592581"/>
    </source>
</evidence>
<evidence type="ECO:0000313" key="8">
    <source>
        <dbReference type="EMBL" id="MFC1439678.1"/>
    </source>
</evidence>
<reference evidence="8 9" key="1">
    <citation type="submission" date="2024-06" db="EMBL/GenBank/DDBJ databases">
        <authorList>
            <person name="Lee S.D."/>
        </authorList>
    </citation>
    <scope>NUCLEOTIDE SEQUENCE [LARGE SCALE GENOMIC DNA]</scope>
    <source>
        <strain evidence="8 9">N1-10</strain>
    </source>
</reference>
<comment type="caution">
    <text evidence="8">The sequence shown here is derived from an EMBL/GenBank/DDBJ whole genome shotgun (WGS) entry which is preliminary data.</text>
</comment>
<gene>
    <name evidence="8" type="ORF">ABUW04_15580</name>
</gene>
<evidence type="ECO:0000256" key="3">
    <source>
        <dbReference type="ARBA" id="ARBA00022801"/>
    </source>
</evidence>
<name>A0ABV6XNM3_9ACTN</name>
<evidence type="ECO:0000259" key="7">
    <source>
        <dbReference type="PROSITE" id="PS51935"/>
    </source>
</evidence>
<dbReference type="InterPro" id="IPR000064">
    <property type="entry name" value="NLP_P60_dom"/>
</dbReference>
<keyword evidence="9" id="KW-1185">Reference proteome</keyword>
<dbReference type="Gene3D" id="3.90.1720.10">
    <property type="entry name" value="endopeptidase domain like (from Nostoc punctiforme)"/>
    <property type="match status" value="1"/>
</dbReference>
<evidence type="ECO:0000256" key="4">
    <source>
        <dbReference type="ARBA" id="ARBA00022807"/>
    </source>
</evidence>
<dbReference type="PANTHER" id="PTHR47359:SF3">
    <property type="entry name" value="NLP_P60 DOMAIN-CONTAINING PROTEIN-RELATED"/>
    <property type="match status" value="1"/>
</dbReference>
<keyword evidence="2" id="KW-0645">Protease</keyword>
<keyword evidence="4" id="KW-0788">Thiol protease</keyword>